<organism evidence="11 12">
    <name type="scientific">Izhakiella capsodis</name>
    <dbReference type="NCBI Taxonomy" id="1367852"/>
    <lineage>
        <taxon>Bacteria</taxon>
        <taxon>Pseudomonadati</taxon>
        <taxon>Pseudomonadota</taxon>
        <taxon>Gammaproteobacteria</taxon>
        <taxon>Enterobacterales</taxon>
        <taxon>Erwiniaceae</taxon>
        <taxon>Izhakiella</taxon>
    </lineage>
</organism>
<accession>A0A1I4Z0D0</accession>
<feature type="chain" id="PRO_5017401107" evidence="8">
    <location>
        <begin position="19"/>
        <end position="412"/>
    </location>
</feature>
<evidence type="ECO:0000256" key="6">
    <source>
        <dbReference type="ARBA" id="ARBA00023237"/>
    </source>
</evidence>
<reference evidence="12" key="1">
    <citation type="submission" date="2016-10" db="EMBL/GenBank/DDBJ databases">
        <authorList>
            <person name="Varghese N."/>
            <person name="Submissions S."/>
        </authorList>
    </citation>
    <scope>NUCLEOTIDE SEQUENCE [LARGE SCALE GENOMIC DNA]</scope>
    <source>
        <strain evidence="12">N6PO6</strain>
    </source>
</reference>
<evidence type="ECO:0000256" key="5">
    <source>
        <dbReference type="ARBA" id="ARBA00023136"/>
    </source>
</evidence>
<dbReference type="InterPro" id="IPR004845">
    <property type="entry name" value="T2SS_GspD_CS"/>
</dbReference>
<dbReference type="PRINTS" id="PR00811">
    <property type="entry name" value="BCTERIALGSPD"/>
</dbReference>
<sequence>MRIWMLPLLLTLVKNAQAAEPTVSLTFNEAPVSDVLQALAGHHGDNLVIAPGIEGTLTLSLHDVPWEQAWQLVNKMAGLSSEKQGNVLLVSPRTMSGLSGRTLEGDDVRQHLPLKNRVIHLQYAHAQTLFASLQKEKTQLMSPRGIITLDARTNSLLLRDVTPALEETARWIAALDVPLQQVELVAHIVTINKDKLQELGVKWGLEGGDPISQALRASQFHVNLPVADPAISTGFSLAHIDGRLLSLELSALERENQVEIIASPHLFTSHQQPASIKQGTEIPYEVSSGDNGKTSMEFREAVLGMEVTPIIMSNSRILLKLHITQNVPGKTMRNGEGEVVTIDKQEIDTQVTVRDGQTLALGGIFQHQRDHEKTQVPLLGDIPLLGRLFRHEVSQHKRRELVIFITPHLTGE</sequence>
<dbReference type="InterPro" id="IPR038591">
    <property type="entry name" value="NolW-like_sf"/>
</dbReference>
<dbReference type="AlphaFoldDB" id="A0A1I4Z0D0"/>
<dbReference type="GO" id="GO:0009279">
    <property type="term" value="C:cell outer membrane"/>
    <property type="evidence" value="ECO:0007669"/>
    <property type="project" value="UniProtKB-SubCell"/>
</dbReference>
<evidence type="ECO:0000256" key="4">
    <source>
        <dbReference type="ARBA" id="ARBA00022729"/>
    </source>
</evidence>
<keyword evidence="4 8" id="KW-0732">Signal</keyword>
<keyword evidence="6" id="KW-0998">Cell outer membrane</keyword>
<dbReference type="NCBIfam" id="NF010083">
    <property type="entry name" value="PRK13568.1"/>
    <property type="match status" value="1"/>
</dbReference>
<comment type="subcellular location">
    <subcellularLocation>
        <location evidence="1 7">Cell outer membrane</location>
    </subcellularLocation>
</comment>
<dbReference type="Pfam" id="PF03958">
    <property type="entry name" value="Secretin_N"/>
    <property type="match status" value="1"/>
</dbReference>
<evidence type="ECO:0000313" key="12">
    <source>
        <dbReference type="Proteomes" id="UP000242222"/>
    </source>
</evidence>
<dbReference type="EMBL" id="FOVC01000007">
    <property type="protein sequence ID" value="SFN43503.1"/>
    <property type="molecule type" value="Genomic_DNA"/>
</dbReference>
<evidence type="ECO:0000259" key="10">
    <source>
        <dbReference type="Pfam" id="PF03958"/>
    </source>
</evidence>
<comment type="similarity">
    <text evidence="2">Belongs to the bacterial secretin family. PilQ subfamily.</text>
</comment>
<dbReference type="PRINTS" id="PR01032">
    <property type="entry name" value="PHAGEIV"/>
</dbReference>
<protein>
    <submittedName>
        <fullName evidence="11">Protein transport protein HofQ</fullName>
    </submittedName>
</protein>
<dbReference type="Proteomes" id="UP000242222">
    <property type="component" value="Unassembled WGS sequence"/>
</dbReference>
<evidence type="ECO:0000256" key="2">
    <source>
        <dbReference type="ARBA" id="ARBA00006304"/>
    </source>
</evidence>
<dbReference type="PROSITE" id="PS00875">
    <property type="entry name" value="T2SP_D"/>
    <property type="match status" value="1"/>
</dbReference>
<dbReference type="GO" id="GO:0009306">
    <property type="term" value="P:protein secretion"/>
    <property type="evidence" value="ECO:0007669"/>
    <property type="project" value="InterPro"/>
</dbReference>
<dbReference type="InterPro" id="IPR004846">
    <property type="entry name" value="T2SS/T3SS_dom"/>
</dbReference>
<feature type="signal peptide" evidence="8">
    <location>
        <begin position="1"/>
        <end position="18"/>
    </location>
</feature>
<evidence type="ECO:0000259" key="9">
    <source>
        <dbReference type="Pfam" id="PF00263"/>
    </source>
</evidence>
<evidence type="ECO:0000256" key="8">
    <source>
        <dbReference type="SAM" id="SignalP"/>
    </source>
</evidence>
<evidence type="ECO:0000256" key="7">
    <source>
        <dbReference type="RuleBase" id="RU004004"/>
    </source>
</evidence>
<evidence type="ECO:0000313" key="11">
    <source>
        <dbReference type="EMBL" id="SFN43503.1"/>
    </source>
</evidence>
<name>A0A1I4Z0D0_9GAMM</name>
<gene>
    <name evidence="11" type="ORF">SAMN05216516_107117</name>
</gene>
<dbReference type="InterPro" id="IPR005644">
    <property type="entry name" value="NolW-like"/>
</dbReference>
<dbReference type="InterPro" id="IPR013355">
    <property type="entry name" value="Pilus_4_PilQ"/>
</dbReference>
<keyword evidence="5" id="KW-0472">Membrane</keyword>
<evidence type="ECO:0000256" key="3">
    <source>
        <dbReference type="ARBA" id="ARBA00022448"/>
    </source>
</evidence>
<dbReference type="STRING" id="1367852.SAMN05216516_107117"/>
<keyword evidence="12" id="KW-1185">Reference proteome</keyword>
<feature type="domain" description="Type II/III secretion system secretin-like" evidence="9">
    <location>
        <begin position="251"/>
        <end position="409"/>
    </location>
</feature>
<dbReference type="Pfam" id="PF00263">
    <property type="entry name" value="Secretin"/>
    <property type="match status" value="1"/>
</dbReference>
<dbReference type="PANTHER" id="PTHR30604">
    <property type="entry name" value="PROTEIN TRANSPORT PROTEIN HOFQ"/>
    <property type="match status" value="1"/>
</dbReference>
<proteinExistence type="inferred from homology"/>
<dbReference type="OrthoDB" id="9775455at2"/>
<dbReference type="PANTHER" id="PTHR30604:SF1">
    <property type="entry name" value="DNA UTILIZATION PROTEIN HOFQ"/>
    <property type="match status" value="1"/>
</dbReference>
<dbReference type="InterPro" id="IPR001775">
    <property type="entry name" value="GspD/PilQ"/>
</dbReference>
<dbReference type="Gene3D" id="3.30.1370.120">
    <property type="match status" value="1"/>
</dbReference>
<keyword evidence="3 7" id="KW-0813">Transport</keyword>
<dbReference type="RefSeq" id="WP_092878241.1">
    <property type="nucleotide sequence ID" value="NZ_FOVC01000007.1"/>
</dbReference>
<evidence type="ECO:0000256" key="1">
    <source>
        <dbReference type="ARBA" id="ARBA00004442"/>
    </source>
</evidence>
<dbReference type="NCBIfam" id="TIGR02515">
    <property type="entry name" value="IV_pilus_PilQ"/>
    <property type="match status" value="1"/>
</dbReference>
<dbReference type="InterPro" id="IPR051808">
    <property type="entry name" value="Type_IV_pilus_biogenesis"/>
</dbReference>
<feature type="domain" description="NolW-like" evidence="10">
    <location>
        <begin position="117"/>
        <end position="181"/>
    </location>
</feature>
<dbReference type="Gene3D" id="3.30.1370.130">
    <property type="match status" value="1"/>
</dbReference>